<dbReference type="PANTHER" id="PTHR47933:SF11">
    <property type="entry name" value="PENTATRICOPEPTIDE REPEAT-CONTAINING PROTEIN 2"/>
    <property type="match status" value="1"/>
</dbReference>
<sequence length="706" mass="80867">MFLRGHGYCRSLAIGSSLAAGQRRFPSAILKASTTQVIRFSTQKWLTPRQWIHPRRSHTVAVAGTDGQYTADPIPTISPAEPEIPKTLPRFRKPRFTFGQAQHDLRVESRDQWSRETHADQVAALLRSNSELTREEKGSYSAVYGKNQQDKRLVNQLLKDKGQLSYDWRIPLLQLEQHYRSQGGHGQALSSVEGQGLVRKVEYQDLVRTVFSNPKRHKIARLAREVPRPTEWSEATFSQYVTDVAGSQVSQIKIPRILKPQRRGWSNNADVVKIFEDIFYDAAMKKFVSVEACNTALQFYYKYGLISKARTLYDQMDTLKMRIATKTFNILLRGAASNKDLHSFTFLLHNMLRRGFFPDEETWLSLLIAVNSREVRAVLRQKMKEKTILENPHTRRAVAALMIPNEVDFHVGNGRDPNTFLDHMDARYGTAWLTTGAGNFSLSEISKLRPVTDSLKLLERMKERGFIADEVTLNTLLHKCMPSRSRMDIMEALHFCESHFRLRPGSMGYQTLFLQAWNDQLLNFARVIWRSACIDGCVTFKMRQLVFRRLIGHEPKKSSRQFDDIDLQNRNMSNLFRLIAGDFVVGVGQPQTTELAELGRALWVSKTTSKATSIKRARLRLNIDALIAGTCRLKVPLPALLQQALELDQKWLADRAYKTNNPQKLIQDGIEVEVDRDEMKLLQARKMQKAMTLPQAIEPLNKPEDT</sequence>
<dbReference type="InterPro" id="IPR011990">
    <property type="entry name" value="TPR-like_helical_dom_sf"/>
</dbReference>
<dbReference type="Proteomes" id="UP001276659">
    <property type="component" value="Unassembled WGS sequence"/>
</dbReference>
<name>A0AAE0DNH8_9LECA</name>
<accession>A0AAE0DNH8</accession>
<reference evidence="2" key="1">
    <citation type="submission" date="2022-11" db="EMBL/GenBank/DDBJ databases">
        <title>Chromosomal genome sequence assembly and mating type (MAT) locus characterization of the leprose asexual lichenized fungus Lepraria neglecta (Nyl.) Erichsen.</title>
        <authorList>
            <person name="Allen J.L."/>
            <person name="Pfeffer B."/>
        </authorList>
    </citation>
    <scope>NUCLEOTIDE SEQUENCE</scope>
    <source>
        <strain evidence="2">Allen 5258</strain>
    </source>
</reference>
<dbReference type="PANTHER" id="PTHR47933">
    <property type="entry name" value="PENTATRICOPEPTIDE REPEAT-CONTAINING PROTEIN 1, MITOCHONDRIAL"/>
    <property type="match status" value="1"/>
</dbReference>
<gene>
    <name evidence="2" type="ORF">OEA41_006925</name>
</gene>
<dbReference type="AlphaFoldDB" id="A0AAE0DNH8"/>
<proteinExistence type="predicted"/>
<evidence type="ECO:0000256" key="1">
    <source>
        <dbReference type="ARBA" id="ARBA00022737"/>
    </source>
</evidence>
<dbReference type="Gene3D" id="1.25.40.10">
    <property type="entry name" value="Tetratricopeptide repeat domain"/>
    <property type="match status" value="1"/>
</dbReference>
<dbReference type="InterPro" id="IPR051240">
    <property type="entry name" value="Mito_RNA-Proc/Resp"/>
</dbReference>
<dbReference type="GO" id="GO:0003729">
    <property type="term" value="F:mRNA binding"/>
    <property type="evidence" value="ECO:0007669"/>
    <property type="project" value="TreeGrafter"/>
</dbReference>
<organism evidence="2 3">
    <name type="scientific">Lepraria neglecta</name>
    <dbReference type="NCBI Taxonomy" id="209136"/>
    <lineage>
        <taxon>Eukaryota</taxon>
        <taxon>Fungi</taxon>
        <taxon>Dikarya</taxon>
        <taxon>Ascomycota</taxon>
        <taxon>Pezizomycotina</taxon>
        <taxon>Lecanoromycetes</taxon>
        <taxon>OSLEUM clade</taxon>
        <taxon>Lecanoromycetidae</taxon>
        <taxon>Lecanorales</taxon>
        <taxon>Lecanorineae</taxon>
        <taxon>Stereocaulaceae</taxon>
        <taxon>Lepraria</taxon>
    </lineage>
</organism>
<keyword evidence="1" id="KW-0677">Repeat</keyword>
<keyword evidence="3" id="KW-1185">Reference proteome</keyword>
<comment type="caution">
    <text evidence="2">The sequence shown here is derived from an EMBL/GenBank/DDBJ whole genome shotgun (WGS) entry which is preliminary data.</text>
</comment>
<evidence type="ECO:0000313" key="2">
    <source>
        <dbReference type="EMBL" id="KAK3173593.1"/>
    </source>
</evidence>
<dbReference type="EMBL" id="JASNWA010000007">
    <property type="protein sequence ID" value="KAK3173593.1"/>
    <property type="molecule type" value="Genomic_DNA"/>
</dbReference>
<protein>
    <submittedName>
        <fullName evidence="2">Uncharacterized protein</fullName>
    </submittedName>
</protein>
<evidence type="ECO:0000313" key="3">
    <source>
        <dbReference type="Proteomes" id="UP001276659"/>
    </source>
</evidence>